<accession>A0A517QYX8</accession>
<proteinExistence type="predicted"/>
<organism evidence="5 6">
    <name type="scientific">Stratiformator vulcanicus</name>
    <dbReference type="NCBI Taxonomy" id="2527980"/>
    <lineage>
        <taxon>Bacteria</taxon>
        <taxon>Pseudomonadati</taxon>
        <taxon>Planctomycetota</taxon>
        <taxon>Planctomycetia</taxon>
        <taxon>Planctomycetales</taxon>
        <taxon>Planctomycetaceae</taxon>
        <taxon>Stratiformator</taxon>
    </lineage>
</organism>
<dbReference type="InterPro" id="IPR017900">
    <property type="entry name" value="4Fe4S_Fe_S_CS"/>
</dbReference>
<reference evidence="5 6" key="1">
    <citation type="submission" date="2019-02" db="EMBL/GenBank/DDBJ databases">
        <title>Deep-cultivation of Planctomycetes and their phenomic and genomic characterization uncovers novel biology.</title>
        <authorList>
            <person name="Wiegand S."/>
            <person name="Jogler M."/>
            <person name="Boedeker C."/>
            <person name="Pinto D."/>
            <person name="Vollmers J."/>
            <person name="Rivas-Marin E."/>
            <person name="Kohn T."/>
            <person name="Peeters S.H."/>
            <person name="Heuer A."/>
            <person name="Rast P."/>
            <person name="Oberbeckmann S."/>
            <person name="Bunk B."/>
            <person name="Jeske O."/>
            <person name="Meyerdierks A."/>
            <person name="Storesund J.E."/>
            <person name="Kallscheuer N."/>
            <person name="Luecker S."/>
            <person name="Lage O.M."/>
            <person name="Pohl T."/>
            <person name="Merkel B.J."/>
            <person name="Hornburger P."/>
            <person name="Mueller R.-W."/>
            <person name="Bruemmer F."/>
            <person name="Labrenz M."/>
            <person name="Spormann A.M."/>
            <person name="Op den Camp H."/>
            <person name="Overmann J."/>
            <person name="Amann R."/>
            <person name="Jetten M.S.M."/>
            <person name="Mascher T."/>
            <person name="Medema M.H."/>
            <person name="Devos D.P."/>
            <person name="Kaster A.-K."/>
            <person name="Ovreas L."/>
            <person name="Rohde M."/>
            <person name="Galperin M.Y."/>
            <person name="Jogler C."/>
        </authorList>
    </citation>
    <scope>NUCLEOTIDE SEQUENCE [LARGE SCALE GENOMIC DNA]</scope>
    <source>
        <strain evidence="5 6">Pan189</strain>
    </source>
</reference>
<protein>
    <recommendedName>
        <fullName evidence="4">TNFR-Cys domain-containing protein</fullName>
    </recommendedName>
</protein>
<dbReference type="PROSITE" id="PS00198">
    <property type="entry name" value="4FE4S_FER_1"/>
    <property type="match status" value="1"/>
</dbReference>
<evidence type="ECO:0000313" key="5">
    <source>
        <dbReference type="EMBL" id="QDT36857.1"/>
    </source>
</evidence>
<dbReference type="Proteomes" id="UP000317318">
    <property type="component" value="Chromosome"/>
</dbReference>
<dbReference type="GO" id="GO:0051536">
    <property type="term" value="F:iron-sulfur cluster binding"/>
    <property type="evidence" value="ECO:0007669"/>
    <property type="project" value="UniProtKB-KW"/>
</dbReference>
<name>A0A517QYX8_9PLAN</name>
<evidence type="ECO:0000313" key="6">
    <source>
        <dbReference type="Proteomes" id="UP000317318"/>
    </source>
</evidence>
<keyword evidence="2" id="KW-0408">Iron</keyword>
<evidence type="ECO:0000259" key="4">
    <source>
        <dbReference type="PROSITE" id="PS00652"/>
    </source>
</evidence>
<dbReference type="InterPro" id="IPR001368">
    <property type="entry name" value="TNFR/NGFR_Cys_rich_reg"/>
</dbReference>
<dbReference type="EMBL" id="CP036268">
    <property type="protein sequence ID" value="QDT36857.1"/>
    <property type="molecule type" value="Genomic_DNA"/>
</dbReference>
<feature type="domain" description="TNFR-Cys" evidence="4">
    <location>
        <begin position="106"/>
        <end position="149"/>
    </location>
</feature>
<dbReference type="AlphaFoldDB" id="A0A517QYX8"/>
<keyword evidence="3" id="KW-0411">Iron-sulfur</keyword>
<gene>
    <name evidence="5" type="ORF">Pan189_12210</name>
</gene>
<sequence>MNTAGSRSDRMMFEIVWLTDPPQIHREVLERQLVPFGTRPRIGRATRGLCEREAAAPIKYALADGRLADFFHVVSRVLHTYNPDSAYVALDDWDTDLSCESCGDSCDRDYSSYCDACECRLCDSCQVSCETCEAHFCSSCVSRCRQEGCDACFCHGCRDDVEGYCHNCADEEDGGDEGPLPGSRRWFPP</sequence>
<dbReference type="KEGG" id="svp:Pan189_12210"/>
<evidence type="ECO:0000256" key="2">
    <source>
        <dbReference type="ARBA" id="ARBA00023004"/>
    </source>
</evidence>
<dbReference type="PROSITE" id="PS00652">
    <property type="entry name" value="TNFR_NGFR_1"/>
    <property type="match status" value="1"/>
</dbReference>
<keyword evidence="1" id="KW-0479">Metal-binding</keyword>
<evidence type="ECO:0000256" key="3">
    <source>
        <dbReference type="ARBA" id="ARBA00023014"/>
    </source>
</evidence>
<evidence type="ECO:0000256" key="1">
    <source>
        <dbReference type="ARBA" id="ARBA00022723"/>
    </source>
</evidence>
<keyword evidence="6" id="KW-1185">Reference proteome</keyword>
<dbReference type="GO" id="GO:0046872">
    <property type="term" value="F:metal ion binding"/>
    <property type="evidence" value="ECO:0007669"/>
    <property type="project" value="UniProtKB-KW"/>
</dbReference>